<dbReference type="STRING" id="568899.SAMN05192534_12450"/>
<proteinExistence type="predicted"/>
<name>A0A1G8IJT6_9BACI</name>
<dbReference type="Proteomes" id="UP000199163">
    <property type="component" value="Unassembled WGS sequence"/>
</dbReference>
<dbReference type="AlphaFoldDB" id="A0A1G8IJT6"/>
<dbReference type="OrthoDB" id="2300838at2"/>
<gene>
    <name evidence="1" type="ORF">SAMN05192534_12450</name>
</gene>
<keyword evidence="2" id="KW-1185">Reference proteome</keyword>
<dbReference type="RefSeq" id="WP_091275794.1">
    <property type="nucleotide sequence ID" value="NZ_FNDK01000024.1"/>
</dbReference>
<sequence length="109" mass="12432">MNKYNVKKRFRDKFTRKIHAQGSVYETNDERGRELQEKGFLGELLEQDEKKDSNVLEGNAKDVVDAITADLSEGELTYLHDQESNNKARKSVLSHIESLLGDNDESSES</sequence>
<organism evidence="1 2">
    <name type="scientific">Alteribacillus persepolensis</name>
    <dbReference type="NCBI Taxonomy" id="568899"/>
    <lineage>
        <taxon>Bacteria</taxon>
        <taxon>Bacillati</taxon>
        <taxon>Bacillota</taxon>
        <taxon>Bacilli</taxon>
        <taxon>Bacillales</taxon>
        <taxon>Bacillaceae</taxon>
        <taxon>Alteribacillus</taxon>
    </lineage>
</organism>
<evidence type="ECO:0000313" key="2">
    <source>
        <dbReference type="Proteomes" id="UP000199163"/>
    </source>
</evidence>
<evidence type="ECO:0000313" key="1">
    <source>
        <dbReference type="EMBL" id="SDI19153.1"/>
    </source>
</evidence>
<accession>A0A1G8IJT6</accession>
<protein>
    <submittedName>
        <fullName evidence="1">Uncharacterized protein</fullName>
    </submittedName>
</protein>
<reference evidence="1 2" key="1">
    <citation type="submission" date="2016-10" db="EMBL/GenBank/DDBJ databases">
        <authorList>
            <person name="de Groot N.N."/>
        </authorList>
    </citation>
    <scope>NUCLEOTIDE SEQUENCE [LARGE SCALE GENOMIC DNA]</scope>
    <source>
        <strain evidence="1 2">DSM 21632</strain>
    </source>
</reference>
<dbReference type="EMBL" id="FNDK01000024">
    <property type="protein sequence ID" value="SDI19153.1"/>
    <property type="molecule type" value="Genomic_DNA"/>
</dbReference>